<organism evidence="2 3">
    <name type="scientific">Castilleja foliolosa</name>
    <dbReference type="NCBI Taxonomy" id="1961234"/>
    <lineage>
        <taxon>Eukaryota</taxon>
        <taxon>Viridiplantae</taxon>
        <taxon>Streptophyta</taxon>
        <taxon>Embryophyta</taxon>
        <taxon>Tracheophyta</taxon>
        <taxon>Spermatophyta</taxon>
        <taxon>Magnoliopsida</taxon>
        <taxon>eudicotyledons</taxon>
        <taxon>Gunneridae</taxon>
        <taxon>Pentapetalae</taxon>
        <taxon>asterids</taxon>
        <taxon>lamiids</taxon>
        <taxon>Lamiales</taxon>
        <taxon>Orobanchaceae</taxon>
        <taxon>Pedicularideae</taxon>
        <taxon>Castillejinae</taxon>
        <taxon>Castilleja</taxon>
    </lineage>
</organism>
<dbReference type="Proteomes" id="UP001632038">
    <property type="component" value="Unassembled WGS sequence"/>
</dbReference>
<feature type="transmembrane region" description="Helical" evidence="1">
    <location>
        <begin position="177"/>
        <end position="194"/>
    </location>
</feature>
<protein>
    <submittedName>
        <fullName evidence="2">Uncharacterized protein</fullName>
    </submittedName>
</protein>
<keyword evidence="3" id="KW-1185">Reference proteome</keyword>
<gene>
    <name evidence="2" type="ORF">CASFOL_022943</name>
</gene>
<evidence type="ECO:0000313" key="2">
    <source>
        <dbReference type="EMBL" id="KAL3633181.1"/>
    </source>
</evidence>
<accession>A0ABD3CV35</accession>
<evidence type="ECO:0000313" key="3">
    <source>
        <dbReference type="Proteomes" id="UP001632038"/>
    </source>
</evidence>
<comment type="caution">
    <text evidence="2">The sequence shown here is derived from an EMBL/GenBank/DDBJ whole genome shotgun (WGS) entry which is preliminary data.</text>
</comment>
<evidence type="ECO:0000256" key="1">
    <source>
        <dbReference type="SAM" id="Phobius"/>
    </source>
</evidence>
<feature type="transmembrane region" description="Helical" evidence="1">
    <location>
        <begin position="118"/>
        <end position="141"/>
    </location>
</feature>
<keyword evidence="1" id="KW-0472">Membrane</keyword>
<dbReference type="EMBL" id="JAVIJP010000031">
    <property type="protein sequence ID" value="KAL3633181.1"/>
    <property type="molecule type" value="Genomic_DNA"/>
</dbReference>
<sequence>MEYNKRSAMYNIPIHHLHLQHLTISAPSHRHPSHHLHFCNDSIVFEGQKMGLRTLLPFLCNVFLFSLGVIASDEHGKEETSQRLIITAPRRNAGGGVIDGSGVEYIFNNGNETGRVSVLTVALFTMAMAVATGLGALPFFFLELDLQWAGICNRMAAGVMLAASFDLIQEGQAHNSVSWVVLGILAGAIFIWLCKKVKLVLLLVKIFL</sequence>
<reference evidence="3" key="1">
    <citation type="journal article" date="2024" name="IScience">
        <title>Strigolactones Initiate the Formation of Haustorium-like Structures in Castilleja.</title>
        <authorList>
            <person name="Buerger M."/>
            <person name="Peterson D."/>
            <person name="Chory J."/>
        </authorList>
    </citation>
    <scope>NUCLEOTIDE SEQUENCE [LARGE SCALE GENOMIC DNA]</scope>
</reference>
<name>A0ABD3CV35_9LAMI</name>
<dbReference type="AlphaFoldDB" id="A0ABD3CV35"/>
<proteinExistence type="predicted"/>
<keyword evidence="1" id="KW-0812">Transmembrane</keyword>
<keyword evidence="1" id="KW-1133">Transmembrane helix</keyword>